<organism evidence="5 6">
    <name type="scientific">Lacinutrix venerupis</name>
    <dbReference type="NCBI Taxonomy" id="1486034"/>
    <lineage>
        <taxon>Bacteria</taxon>
        <taxon>Pseudomonadati</taxon>
        <taxon>Bacteroidota</taxon>
        <taxon>Flavobacteriia</taxon>
        <taxon>Flavobacteriales</taxon>
        <taxon>Flavobacteriaceae</taxon>
        <taxon>Lacinutrix</taxon>
    </lineage>
</organism>
<evidence type="ECO:0000256" key="3">
    <source>
        <dbReference type="ARBA" id="ARBA00022679"/>
    </source>
</evidence>
<dbReference type="SUPFAM" id="SSF53448">
    <property type="entry name" value="Nucleotide-diphospho-sugar transferases"/>
    <property type="match status" value="1"/>
</dbReference>
<proteinExistence type="inferred from homology"/>
<dbReference type="AlphaFoldDB" id="A0AAC9PVU1"/>
<evidence type="ECO:0000313" key="5">
    <source>
        <dbReference type="EMBL" id="APX99380.1"/>
    </source>
</evidence>
<gene>
    <name evidence="5" type="ORF">BWR22_03330</name>
</gene>
<dbReference type="PANTHER" id="PTHR43630:SF1">
    <property type="entry name" value="POLY-BETA-1,6-N-ACETYL-D-GLUCOSAMINE SYNTHASE"/>
    <property type="match status" value="1"/>
</dbReference>
<reference evidence="5 6" key="1">
    <citation type="submission" date="2017-01" db="EMBL/GenBank/DDBJ databases">
        <title>Complete genome of Lacinutrix venerupis DOK2-8 isolated from seawater in Dokdo.</title>
        <authorList>
            <person name="Chi W.-J."/>
            <person name="Kim J.H."/>
        </authorList>
    </citation>
    <scope>NUCLEOTIDE SEQUENCE [LARGE SCALE GENOMIC DNA]</scope>
    <source>
        <strain evidence="5 6">DOK2-8</strain>
    </source>
</reference>
<dbReference type="Proteomes" id="UP000187506">
    <property type="component" value="Chromosome"/>
</dbReference>
<dbReference type="CDD" id="cd06423">
    <property type="entry name" value="CESA_like"/>
    <property type="match status" value="1"/>
</dbReference>
<dbReference type="PANTHER" id="PTHR43630">
    <property type="entry name" value="POLY-BETA-1,6-N-ACETYL-D-GLUCOSAMINE SYNTHASE"/>
    <property type="match status" value="1"/>
</dbReference>
<keyword evidence="6" id="KW-1185">Reference proteome</keyword>
<dbReference type="InterPro" id="IPR029044">
    <property type="entry name" value="Nucleotide-diphossugar_trans"/>
</dbReference>
<comment type="similarity">
    <text evidence="1">Belongs to the glycosyltransferase 2 family.</text>
</comment>
<dbReference type="RefSeq" id="WP_076732019.1">
    <property type="nucleotide sequence ID" value="NZ_CP019352.1"/>
</dbReference>
<dbReference type="EMBL" id="CP019352">
    <property type="protein sequence ID" value="APX99380.1"/>
    <property type="molecule type" value="Genomic_DNA"/>
</dbReference>
<dbReference type="Gene3D" id="3.90.550.10">
    <property type="entry name" value="Spore Coat Polysaccharide Biosynthesis Protein SpsA, Chain A"/>
    <property type="match status" value="1"/>
</dbReference>
<evidence type="ECO:0000259" key="4">
    <source>
        <dbReference type="Pfam" id="PF00535"/>
    </source>
</evidence>
<dbReference type="GO" id="GO:0016757">
    <property type="term" value="F:glycosyltransferase activity"/>
    <property type="evidence" value="ECO:0007669"/>
    <property type="project" value="UniProtKB-KW"/>
</dbReference>
<feature type="domain" description="Glycosyltransferase 2-like" evidence="4">
    <location>
        <begin position="5"/>
        <end position="141"/>
    </location>
</feature>
<sequence length="283" mass="32816">MNFYIVIPAHNEANFIAKTLQSIASQTLAPKAVVVVNDNSLDNTQTIVEAFTKQYHFIKLVNIKSANTHLPGTKIINAFYKGFETLDKDYDVICKFDADLIFPENYLETLAHHFKSNKNLGMVSGHCYVKQKNTWQREQITGKKHIRGALKAYKKQCFLDIGMLKKDMGWDTIDEILAKYYKWNILLDDNLKVKHLKPTGANYSKQANLLQGQAMYKMRYGFILTFILGTYNAIKRNDFATFNNYILGYLKAQRENAKPFITKEQGKFVRQQRWIDFKNKISI</sequence>
<dbReference type="InterPro" id="IPR001173">
    <property type="entry name" value="Glyco_trans_2-like"/>
</dbReference>
<dbReference type="KEGG" id="lvn:BWR22_03330"/>
<protein>
    <submittedName>
        <fullName evidence="5">Glycosyl transferase family 2</fullName>
    </submittedName>
</protein>
<evidence type="ECO:0000313" key="6">
    <source>
        <dbReference type="Proteomes" id="UP000187506"/>
    </source>
</evidence>
<evidence type="ECO:0000256" key="2">
    <source>
        <dbReference type="ARBA" id="ARBA00022676"/>
    </source>
</evidence>
<evidence type="ECO:0000256" key="1">
    <source>
        <dbReference type="ARBA" id="ARBA00006739"/>
    </source>
</evidence>
<accession>A0AAC9PVU1</accession>
<name>A0AAC9PVU1_9FLAO</name>
<dbReference type="Pfam" id="PF00535">
    <property type="entry name" value="Glycos_transf_2"/>
    <property type="match status" value="1"/>
</dbReference>
<keyword evidence="2" id="KW-0328">Glycosyltransferase</keyword>
<keyword evidence="3 5" id="KW-0808">Transferase</keyword>